<evidence type="ECO:0000313" key="2">
    <source>
        <dbReference type="Proteomes" id="UP000237881"/>
    </source>
</evidence>
<dbReference type="Proteomes" id="UP000237881">
    <property type="component" value="Unassembled WGS sequence"/>
</dbReference>
<comment type="caution">
    <text evidence="1">The sequence shown here is derived from an EMBL/GenBank/DDBJ whole genome shotgun (WGS) entry which is preliminary data.</text>
</comment>
<proteinExistence type="predicted"/>
<protein>
    <submittedName>
        <fullName evidence="1">Uncharacterized protein</fullName>
    </submittedName>
</protein>
<accession>A0ABD6W9J8</accession>
<gene>
    <name evidence="1" type="ORF">C5C04_05285</name>
</gene>
<sequence length="162" mass="18268">MRGGDADVEIACPISAGPRPQIAIERPVQGAHEHVAEEVSENEPPRDDILQERRTDLDAYRLLCFIEFDLHRPAAEDLTRLRREGVSLVRLQRGLAIAWLDGHRVRCVRAARNRSTRSVRFAPTGTDRFSRAAEAWVDRRAARRSASSVTFLRSMCLPPVDS</sequence>
<organism evidence="1 2">
    <name type="scientific">Rathayibacter rathayi</name>
    <name type="common">Corynebacterium rathayi</name>
    <dbReference type="NCBI Taxonomy" id="33887"/>
    <lineage>
        <taxon>Bacteria</taxon>
        <taxon>Bacillati</taxon>
        <taxon>Actinomycetota</taxon>
        <taxon>Actinomycetes</taxon>
        <taxon>Micrococcales</taxon>
        <taxon>Microbacteriaceae</taxon>
        <taxon>Rathayibacter</taxon>
    </lineage>
</organism>
<dbReference type="AlphaFoldDB" id="A0ABD6W9J8"/>
<name>A0ABD6W9J8_RATRA</name>
<reference evidence="1 2" key="1">
    <citation type="submission" date="2018-02" db="EMBL/GenBank/DDBJ databases">
        <title>Bacteriophage NCPPB3778 and a type I-E CRISPR drive the evolution of the US Biological Select Agent, Rathayibacter toxicus.</title>
        <authorList>
            <person name="Davis E.W.II."/>
            <person name="Tabima J.F."/>
            <person name="Weisberg A.J."/>
            <person name="Lopes L.D."/>
            <person name="Wiseman M.S."/>
            <person name="Wiseman M.S."/>
            <person name="Pupko T."/>
            <person name="Belcher M.S."/>
            <person name="Sechler A.J."/>
            <person name="Tancos M.A."/>
            <person name="Schroeder B.K."/>
            <person name="Murray T.D."/>
            <person name="Luster D.G."/>
            <person name="Schneider W.L."/>
            <person name="Rogers E."/>
            <person name="Andreote F.D."/>
            <person name="Grunwald N.J."/>
            <person name="Putnam M.L."/>
            <person name="Chang J.H."/>
        </authorList>
    </citation>
    <scope>NUCLEOTIDE SEQUENCE [LARGE SCALE GENOMIC DNA]</scope>
    <source>
        <strain evidence="1 2">AY1I9</strain>
    </source>
</reference>
<dbReference type="EMBL" id="PSUL01000008">
    <property type="protein sequence ID" value="PPF14828.1"/>
    <property type="molecule type" value="Genomic_DNA"/>
</dbReference>
<evidence type="ECO:0000313" key="1">
    <source>
        <dbReference type="EMBL" id="PPF14828.1"/>
    </source>
</evidence>